<feature type="transmembrane region" description="Helical" evidence="1">
    <location>
        <begin position="6"/>
        <end position="26"/>
    </location>
</feature>
<reference evidence="2" key="1">
    <citation type="journal article" date="2014" name="Front. Microbiol.">
        <title>High frequency of phylogenetically diverse reductive dehalogenase-homologous genes in deep subseafloor sedimentary metagenomes.</title>
        <authorList>
            <person name="Kawai M."/>
            <person name="Futagami T."/>
            <person name="Toyoda A."/>
            <person name="Takaki Y."/>
            <person name="Nishi S."/>
            <person name="Hori S."/>
            <person name="Arai W."/>
            <person name="Tsubouchi T."/>
            <person name="Morono Y."/>
            <person name="Uchiyama I."/>
            <person name="Ito T."/>
            <person name="Fujiyama A."/>
            <person name="Inagaki F."/>
            <person name="Takami H."/>
        </authorList>
    </citation>
    <scope>NUCLEOTIDE SEQUENCE</scope>
    <source>
        <strain evidence="2">Expedition CK06-06</strain>
    </source>
</reference>
<keyword evidence="1" id="KW-1133">Transmembrane helix</keyword>
<gene>
    <name evidence="2" type="ORF">S12H4_19146</name>
</gene>
<sequence>MSNITSFGLIIVTIIVSILLYLRFGAELKERAKSRIERKEQFGEGYDRFQDTHNNPFIPDFIEKNPARGAAYLIIALFLLITVADCMHQVPPGHRGVIITLGKVKEINLDEGLQFKLPYIQTI</sequence>
<proteinExistence type="predicted"/>
<feature type="non-terminal residue" evidence="2">
    <location>
        <position position="123"/>
    </location>
</feature>
<evidence type="ECO:0008006" key="3">
    <source>
        <dbReference type="Google" id="ProtNLM"/>
    </source>
</evidence>
<organism evidence="2">
    <name type="scientific">marine sediment metagenome</name>
    <dbReference type="NCBI Taxonomy" id="412755"/>
    <lineage>
        <taxon>unclassified sequences</taxon>
        <taxon>metagenomes</taxon>
        <taxon>ecological metagenomes</taxon>
    </lineage>
</organism>
<evidence type="ECO:0000313" key="2">
    <source>
        <dbReference type="EMBL" id="GAI81719.1"/>
    </source>
</evidence>
<feature type="transmembrane region" description="Helical" evidence="1">
    <location>
        <begin position="70"/>
        <end position="90"/>
    </location>
</feature>
<name>X1TNU2_9ZZZZ</name>
<dbReference type="AlphaFoldDB" id="X1TNU2"/>
<protein>
    <recommendedName>
        <fullName evidence="3">Band 7 domain-containing protein</fullName>
    </recommendedName>
</protein>
<comment type="caution">
    <text evidence="2">The sequence shown here is derived from an EMBL/GenBank/DDBJ whole genome shotgun (WGS) entry which is preliminary data.</text>
</comment>
<keyword evidence="1" id="KW-0812">Transmembrane</keyword>
<evidence type="ECO:0000256" key="1">
    <source>
        <dbReference type="SAM" id="Phobius"/>
    </source>
</evidence>
<accession>X1TNU2</accession>
<dbReference type="EMBL" id="BARW01009538">
    <property type="protein sequence ID" value="GAI81719.1"/>
    <property type="molecule type" value="Genomic_DNA"/>
</dbReference>
<keyword evidence="1" id="KW-0472">Membrane</keyword>